<dbReference type="EMBL" id="JAEAOA010000587">
    <property type="protein sequence ID" value="KAK3610503.1"/>
    <property type="molecule type" value="Genomic_DNA"/>
</dbReference>
<evidence type="ECO:0000313" key="3">
    <source>
        <dbReference type="Proteomes" id="UP001195483"/>
    </source>
</evidence>
<dbReference type="Proteomes" id="UP001195483">
    <property type="component" value="Unassembled WGS sequence"/>
</dbReference>
<feature type="region of interest" description="Disordered" evidence="1">
    <location>
        <begin position="6"/>
        <end position="34"/>
    </location>
</feature>
<reference evidence="2" key="3">
    <citation type="submission" date="2023-05" db="EMBL/GenBank/DDBJ databases">
        <authorList>
            <person name="Smith C.H."/>
        </authorList>
    </citation>
    <scope>NUCLEOTIDE SEQUENCE</scope>
    <source>
        <strain evidence="2">CHS0354</strain>
        <tissue evidence="2">Mantle</tissue>
    </source>
</reference>
<reference evidence="2" key="1">
    <citation type="journal article" date="2021" name="Genome Biol. Evol.">
        <title>A High-Quality Reference Genome for a Parasitic Bivalve with Doubly Uniparental Inheritance (Bivalvia: Unionida).</title>
        <authorList>
            <person name="Smith C.H."/>
        </authorList>
    </citation>
    <scope>NUCLEOTIDE SEQUENCE</scope>
    <source>
        <strain evidence="2">CHS0354</strain>
    </source>
</reference>
<organism evidence="2 3">
    <name type="scientific">Potamilus streckersoni</name>
    <dbReference type="NCBI Taxonomy" id="2493646"/>
    <lineage>
        <taxon>Eukaryota</taxon>
        <taxon>Metazoa</taxon>
        <taxon>Spiralia</taxon>
        <taxon>Lophotrochozoa</taxon>
        <taxon>Mollusca</taxon>
        <taxon>Bivalvia</taxon>
        <taxon>Autobranchia</taxon>
        <taxon>Heteroconchia</taxon>
        <taxon>Palaeoheterodonta</taxon>
        <taxon>Unionida</taxon>
        <taxon>Unionoidea</taxon>
        <taxon>Unionidae</taxon>
        <taxon>Ambleminae</taxon>
        <taxon>Lampsilini</taxon>
        <taxon>Potamilus</taxon>
    </lineage>
</organism>
<proteinExistence type="predicted"/>
<protein>
    <submittedName>
        <fullName evidence="2">Uncharacterized protein</fullName>
    </submittedName>
</protein>
<sequence length="69" mass="7960">MCILLGSFAHKPSGQRQGRQSRQSRPTRHRSRESYEEDMTIIMGQYITGAEDYTAFNLKSQETLPRPTN</sequence>
<evidence type="ECO:0000313" key="2">
    <source>
        <dbReference type="EMBL" id="KAK3610503.1"/>
    </source>
</evidence>
<gene>
    <name evidence="2" type="ORF">CHS0354_008930</name>
</gene>
<reference evidence="2" key="2">
    <citation type="journal article" date="2021" name="Genome Biol. Evol.">
        <title>Developing a high-quality reference genome for a parasitic bivalve with doubly uniparental inheritance (Bivalvia: Unionida).</title>
        <authorList>
            <person name="Smith C.H."/>
        </authorList>
    </citation>
    <scope>NUCLEOTIDE SEQUENCE</scope>
    <source>
        <strain evidence="2">CHS0354</strain>
        <tissue evidence="2">Mantle</tissue>
    </source>
</reference>
<feature type="compositionally biased region" description="Low complexity" evidence="1">
    <location>
        <begin position="14"/>
        <end position="24"/>
    </location>
</feature>
<accession>A0AAE0TIA6</accession>
<comment type="caution">
    <text evidence="2">The sequence shown here is derived from an EMBL/GenBank/DDBJ whole genome shotgun (WGS) entry which is preliminary data.</text>
</comment>
<evidence type="ECO:0000256" key="1">
    <source>
        <dbReference type="SAM" id="MobiDB-lite"/>
    </source>
</evidence>
<name>A0AAE0TIA6_9BIVA</name>
<keyword evidence="3" id="KW-1185">Reference proteome</keyword>
<dbReference type="AlphaFoldDB" id="A0AAE0TIA6"/>